<proteinExistence type="predicted"/>
<sequence>MLKKVVSVAWELLDYWRRYDGESFKSLKKLSEQLNQPMQKIIQEALEEYKKKVILSATAEAFIVLKGNSKLWQEEIEERQLWENTLGDGIEK</sequence>
<organism evidence="1 2">
    <name type="scientific">Caldicellulosiruptor bescii</name>
    <name type="common">Anaerocellum thermophilum</name>
    <dbReference type="NCBI Taxonomy" id="31899"/>
    <lineage>
        <taxon>Bacteria</taxon>
        <taxon>Bacillati</taxon>
        <taxon>Bacillota</taxon>
        <taxon>Bacillota incertae sedis</taxon>
        <taxon>Caldicellulosiruptorales</taxon>
        <taxon>Caldicellulosiruptoraceae</taxon>
        <taxon>Caldicellulosiruptor</taxon>
    </lineage>
</organism>
<evidence type="ECO:0000313" key="1">
    <source>
        <dbReference type="EMBL" id="SMR92502.1"/>
    </source>
</evidence>
<dbReference type="Proteomes" id="UP000196803">
    <property type="component" value="Unassembled WGS sequence"/>
</dbReference>
<comment type="caution">
    <text evidence="1">The sequence shown here is derived from an EMBL/GenBank/DDBJ whole genome shotgun (WGS) entry which is preliminary data.</text>
</comment>
<accession>A0ABY1S756</accession>
<reference evidence="1 2" key="1">
    <citation type="submission" date="2017-05" db="EMBL/GenBank/DDBJ databases">
        <authorList>
            <person name="Varghese N."/>
            <person name="Submissions S."/>
        </authorList>
    </citation>
    <scope>NUCLEOTIDE SEQUENCE [LARGE SCALE GENOMIC DNA]</scope>
    <source>
        <strain evidence="1 2">MACB1020</strain>
    </source>
</reference>
<gene>
    <name evidence="1" type="ORF">SAMN05216240_1036</name>
</gene>
<dbReference type="EMBL" id="FXXC01000001">
    <property type="protein sequence ID" value="SMR92502.1"/>
    <property type="molecule type" value="Genomic_DNA"/>
</dbReference>
<keyword evidence="2" id="KW-1185">Reference proteome</keyword>
<protein>
    <submittedName>
        <fullName evidence="1">Uncharacterized protein</fullName>
    </submittedName>
</protein>
<evidence type="ECO:0000313" key="2">
    <source>
        <dbReference type="Proteomes" id="UP000196803"/>
    </source>
</evidence>
<name>A0ABY1S756_CALBS</name>